<feature type="domain" description="VOC" evidence="1">
    <location>
        <begin position="3"/>
        <end position="123"/>
    </location>
</feature>
<dbReference type="Proteomes" id="UP000186883">
    <property type="component" value="Unassembled WGS sequence"/>
</dbReference>
<protein>
    <submittedName>
        <fullName evidence="2">Glyoxalase</fullName>
    </submittedName>
</protein>
<reference evidence="2 4" key="1">
    <citation type="submission" date="2015-12" db="EMBL/GenBank/DDBJ databases">
        <title>Amycolatopsis regifaucium genome sequencing and assembly.</title>
        <authorList>
            <person name="Mayilraj S."/>
        </authorList>
    </citation>
    <scope>NUCLEOTIDE SEQUENCE [LARGE SCALE GENOMIC DNA]</scope>
    <source>
        <strain evidence="2 4">GY080</strain>
    </source>
</reference>
<sequence length="126" mass="13962">MNVLTSTVSLTVDDVAASSRFFTEHFGFTEQMAAEGFVSLGHETAKVNIVLLKAGIEVLPEHLRQQRAAGVIVAFTVEDLEAEEKRLRAAGVEITLPLREEPWGERLFMVTDPNGVPVELVEWVQQ</sequence>
<dbReference type="PROSITE" id="PS51819">
    <property type="entry name" value="VOC"/>
    <property type="match status" value="1"/>
</dbReference>
<dbReference type="OrthoDB" id="9798201at2"/>
<organism evidence="2 4">
    <name type="scientific">Amycolatopsis regifaucium</name>
    <dbReference type="NCBI Taxonomy" id="546365"/>
    <lineage>
        <taxon>Bacteria</taxon>
        <taxon>Bacillati</taxon>
        <taxon>Actinomycetota</taxon>
        <taxon>Actinomycetes</taxon>
        <taxon>Pseudonocardiales</taxon>
        <taxon>Pseudonocardiaceae</taxon>
        <taxon>Amycolatopsis</taxon>
    </lineage>
</organism>
<comment type="caution">
    <text evidence="2">The sequence shown here is derived from an EMBL/GenBank/DDBJ whole genome shotgun (WGS) entry which is preliminary data.</text>
</comment>
<dbReference type="Proteomes" id="UP000076321">
    <property type="component" value="Unassembled WGS sequence"/>
</dbReference>
<evidence type="ECO:0000313" key="5">
    <source>
        <dbReference type="Proteomes" id="UP000186883"/>
    </source>
</evidence>
<dbReference type="Gene3D" id="3.30.720.120">
    <property type="match status" value="1"/>
</dbReference>
<dbReference type="Pfam" id="PF00903">
    <property type="entry name" value="Glyoxalase"/>
    <property type="match status" value="1"/>
</dbReference>
<dbReference type="EMBL" id="LQCI01000034">
    <property type="protein sequence ID" value="KZB81990.1"/>
    <property type="molecule type" value="Genomic_DNA"/>
</dbReference>
<dbReference type="AlphaFoldDB" id="A0A154MCJ4"/>
<evidence type="ECO:0000259" key="1">
    <source>
        <dbReference type="PROSITE" id="PS51819"/>
    </source>
</evidence>
<dbReference type="Gene3D" id="3.30.720.110">
    <property type="match status" value="1"/>
</dbReference>
<dbReference type="EMBL" id="LOBU02000015">
    <property type="protein sequence ID" value="OKA05936.1"/>
    <property type="molecule type" value="Genomic_DNA"/>
</dbReference>
<evidence type="ECO:0000313" key="3">
    <source>
        <dbReference type="EMBL" id="OKA05936.1"/>
    </source>
</evidence>
<dbReference type="RefSeq" id="WP_061980002.1">
    <property type="nucleotide sequence ID" value="NZ_FOPQ01000001.1"/>
</dbReference>
<reference evidence="3 5" key="2">
    <citation type="submission" date="2016-11" db="EMBL/GenBank/DDBJ databases">
        <title>Genome sequencing of Amycolatopsis regifaucium.</title>
        <authorList>
            <person name="Mayilraj S."/>
            <person name="Kaur N."/>
        </authorList>
    </citation>
    <scope>NUCLEOTIDE SEQUENCE [LARGE SCALE GENOMIC DNA]</scope>
    <source>
        <strain evidence="3 5">GY080</strain>
    </source>
</reference>
<name>A0A154MCJ4_9PSEU</name>
<proteinExistence type="predicted"/>
<keyword evidence="5" id="KW-1185">Reference proteome</keyword>
<evidence type="ECO:0000313" key="2">
    <source>
        <dbReference type="EMBL" id="KZB81990.1"/>
    </source>
</evidence>
<dbReference type="InterPro" id="IPR029068">
    <property type="entry name" value="Glyas_Bleomycin-R_OHBP_Dase"/>
</dbReference>
<dbReference type="InterPro" id="IPR004360">
    <property type="entry name" value="Glyas_Fos-R_dOase_dom"/>
</dbReference>
<evidence type="ECO:0000313" key="4">
    <source>
        <dbReference type="Proteomes" id="UP000076321"/>
    </source>
</evidence>
<accession>A0A154MCJ4</accession>
<dbReference type="SUPFAM" id="SSF54593">
    <property type="entry name" value="Glyoxalase/Bleomycin resistance protein/Dihydroxybiphenyl dioxygenase"/>
    <property type="match status" value="1"/>
</dbReference>
<gene>
    <name evidence="3" type="ORF">ATP06_0222470</name>
    <name evidence="2" type="ORF">AVL48_08520</name>
</gene>
<dbReference type="InterPro" id="IPR037523">
    <property type="entry name" value="VOC_core"/>
</dbReference>